<evidence type="ECO:0000256" key="9">
    <source>
        <dbReference type="ARBA" id="ARBA00022525"/>
    </source>
</evidence>
<comment type="similarity">
    <text evidence="5">Belongs to the tumor necrosis factor family.</text>
</comment>
<dbReference type="OMA" id="VSFCTKA"/>
<keyword evidence="12 16" id="KW-1133">Transmembrane helix</keyword>
<dbReference type="GO" id="GO:0045190">
    <property type="term" value="P:isotype switching"/>
    <property type="evidence" value="ECO:0007669"/>
    <property type="project" value="Ensembl"/>
</dbReference>
<dbReference type="GO" id="GO:0032753">
    <property type="term" value="P:positive regulation of interleukin-4 production"/>
    <property type="evidence" value="ECO:0007669"/>
    <property type="project" value="Ensembl"/>
</dbReference>
<sequence length="254" mass="28505">MDSGEPYPSTTPRPAGFTMKAFTSLMAVFVIAQLVGTVLFGLYLHMKVDKVGDEISLREDFVFLRRLQKCRKPQDGDATLLDCAKILSSLQDLLQDQKSKVEADMGVTNLPSSADRNAPRINTAYLFFPTVLQWKRPPYSPMDNDTFSYQDGKIKVGKRGRYYIYSQVAFCTKPETHASFSLYVYLNLPSEADQLLLKGVGTHGTSDDLCSLQSIHVGRVVELQEGHVIFVNVTDLSRVNYDHGYTYFGMSELS</sequence>
<evidence type="ECO:0000256" key="2">
    <source>
        <dbReference type="ARBA" id="ARBA00004241"/>
    </source>
</evidence>
<dbReference type="Proteomes" id="UP000472272">
    <property type="component" value="Unplaced"/>
</dbReference>
<feature type="domain" description="THD" evidence="17">
    <location>
        <begin position="106"/>
        <end position="253"/>
    </location>
</feature>
<evidence type="ECO:0000256" key="1">
    <source>
        <dbReference type="ARBA" id="ARBA00002725"/>
    </source>
</evidence>
<dbReference type="InterPro" id="IPR003263">
    <property type="entry name" value="CD40L"/>
</dbReference>
<evidence type="ECO:0000256" key="6">
    <source>
        <dbReference type="ARBA" id="ARBA00014276"/>
    </source>
</evidence>
<dbReference type="PROSITE" id="PS50049">
    <property type="entry name" value="THD_2"/>
    <property type="match status" value="1"/>
</dbReference>
<evidence type="ECO:0000256" key="3">
    <source>
        <dbReference type="ARBA" id="ARBA00004401"/>
    </source>
</evidence>
<evidence type="ECO:0000256" key="11">
    <source>
        <dbReference type="ARBA" id="ARBA00022968"/>
    </source>
</evidence>
<dbReference type="GO" id="GO:0042100">
    <property type="term" value="P:B cell proliferation"/>
    <property type="evidence" value="ECO:0007669"/>
    <property type="project" value="Ensembl"/>
</dbReference>
<dbReference type="GO" id="GO:0032735">
    <property type="term" value="P:positive regulation of interleukin-12 production"/>
    <property type="evidence" value="ECO:0007669"/>
    <property type="project" value="Ensembl"/>
</dbReference>
<protein>
    <recommendedName>
        <fullName evidence="6">CD40 ligand</fullName>
    </recommendedName>
    <alternativeName>
        <fullName evidence="15">Tumor necrosis factor ligand superfamily member 5</fullName>
    </alternativeName>
</protein>
<evidence type="ECO:0000256" key="12">
    <source>
        <dbReference type="ARBA" id="ARBA00022989"/>
    </source>
</evidence>
<keyword evidence="9" id="KW-0964">Secreted</keyword>
<dbReference type="GO" id="GO:2000353">
    <property type="term" value="P:positive regulation of endothelial cell apoptotic process"/>
    <property type="evidence" value="ECO:0007669"/>
    <property type="project" value="Ensembl"/>
</dbReference>
<evidence type="ECO:0000256" key="4">
    <source>
        <dbReference type="ARBA" id="ARBA00004613"/>
    </source>
</evidence>
<keyword evidence="7" id="KW-1003">Cell membrane</keyword>
<dbReference type="SMART" id="SM00207">
    <property type="entry name" value="TNF"/>
    <property type="match status" value="1"/>
</dbReference>
<feature type="transmembrane region" description="Helical" evidence="16">
    <location>
        <begin position="22"/>
        <end position="44"/>
    </location>
</feature>
<dbReference type="GO" id="GO:0005794">
    <property type="term" value="C:Golgi apparatus"/>
    <property type="evidence" value="ECO:0007669"/>
    <property type="project" value="Ensembl"/>
</dbReference>
<keyword evidence="19" id="KW-1185">Reference proteome</keyword>
<dbReference type="GO" id="GO:0005174">
    <property type="term" value="F:CD40 receptor binding"/>
    <property type="evidence" value="ECO:0007669"/>
    <property type="project" value="Ensembl"/>
</dbReference>
<dbReference type="GO" id="GO:0043539">
    <property type="term" value="F:protein serine/threonine kinase activator activity"/>
    <property type="evidence" value="ECO:0007669"/>
    <property type="project" value="Ensembl"/>
</dbReference>
<keyword evidence="13 16" id="KW-0472">Membrane</keyword>
<evidence type="ECO:0000313" key="19">
    <source>
        <dbReference type="Proteomes" id="UP000472272"/>
    </source>
</evidence>
<dbReference type="Gene3D" id="2.60.120.40">
    <property type="match status" value="1"/>
</dbReference>
<dbReference type="PANTHER" id="PTHR11471">
    <property type="entry name" value="TUMOR NECROSIS FACTOR FAMILY MEMBER"/>
    <property type="match status" value="1"/>
</dbReference>
<evidence type="ECO:0000256" key="8">
    <source>
        <dbReference type="ARBA" id="ARBA00022514"/>
    </source>
</evidence>
<comment type="function">
    <text evidence="1">Acts as a ligand for integrins, specifically ITGA5:ITGB1 and ITGAV:ITGB3; both integrins and the CD40 receptor are required for activation of CD40-CD40LG signaling, which have cell-type dependent effects, such as B-cell activation, NF-kappa-B signaling and anti-apoptotic signaling.</text>
</comment>
<dbReference type="InterPro" id="IPR008983">
    <property type="entry name" value="Tumour_necrosis_fac-like_dom"/>
</dbReference>
<dbReference type="Ensembl" id="ENSPMRT00000037013.1">
    <property type="protein sequence ID" value="ENSPMRP00000034905.1"/>
    <property type="gene ID" value="ENSPMRG00000022592.1"/>
</dbReference>
<dbReference type="GO" id="GO:0006954">
    <property type="term" value="P:inflammatory response"/>
    <property type="evidence" value="ECO:0007669"/>
    <property type="project" value="Ensembl"/>
</dbReference>
<dbReference type="GO" id="GO:0023035">
    <property type="term" value="P:CD40 signaling pathway"/>
    <property type="evidence" value="ECO:0007669"/>
    <property type="project" value="Ensembl"/>
</dbReference>
<evidence type="ECO:0000313" key="18">
    <source>
        <dbReference type="Ensembl" id="ENSPMRP00000034905.1"/>
    </source>
</evidence>
<dbReference type="GO" id="GO:0042102">
    <property type="term" value="P:positive regulation of T cell proliferation"/>
    <property type="evidence" value="ECO:0007669"/>
    <property type="project" value="Ensembl"/>
</dbReference>
<dbReference type="GO" id="GO:0009897">
    <property type="term" value="C:external side of plasma membrane"/>
    <property type="evidence" value="ECO:0007669"/>
    <property type="project" value="Ensembl"/>
</dbReference>
<proteinExistence type="inferred from homology"/>
<reference evidence="18" key="2">
    <citation type="submission" date="2025-09" db="UniProtKB">
        <authorList>
            <consortium name="Ensembl"/>
        </authorList>
    </citation>
    <scope>IDENTIFICATION</scope>
</reference>
<dbReference type="GO" id="GO:0002637">
    <property type="term" value="P:regulation of immunoglobulin production"/>
    <property type="evidence" value="ECO:0007669"/>
    <property type="project" value="Ensembl"/>
</dbReference>
<evidence type="ECO:0000259" key="17">
    <source>
        <dbReference type="PROSITE" id="PS50049"/>
    </source>
</evidence>
<evidence type="ECO:0000256" key="13">
    <source>
        <dbReference type="ARBA" id="ARBA00023136"/>
    </source>
</evidence>
<dbReference type="InterPro" id="IPR006052">
    <property type="entry name" value="TNF_dom"/>
</dbReference>
<keyword evidence="14" id="KW-1015">Disulfide bond</keyword>
<organism evidence="18 19">
    <name type="scientific">Podarcis muralis</name>
    <name type="common">Wall lizard</name>
    <name type="synonym">Lacerta muralis</name>
    <dbReference type="NCBI Taxonomy" id="64176"/>
    <lineage>
        <taxon>Eukaryota</taxon>
        <taxon>Metazoa</taxon>
        <taxon>Chordata</taxon>
        <taxon>Craniata</taxon>
        <taxon>Vertebrata</taxon>
        <taxon>Euteleostomi</taxon>
        <taxon>Lepidosauria</taxon>
        <taxon>Squamata</taxon>
        <taxon>Bifurcata</taxon>
        <taxon>Unidentata</taxon>
        <taxon>Episquamata</taxon>
        <taxon>Laterata</taxon>
        <taxon>Lacertibaenia</taxon>
        <taxon>Lacertidae</taxon>
        <taxon>Podarcis</taxon>
    </lineage>
</organism>
<keyword evidence="8" id="KW-0202">Cytokine</keyword>
<accession>A0A670KEV0</accession>
<evidence type="ECO:0000256" key="10">
    <source>
        <dbReference type="ARBA" id="ARBA00022692"/>
    </source>
</evidence>
<gene>
    <name evidence="18" type="primary">CD40LG</name>
</gene>
<dbReference type="GO" id="GO:0005615">
    <property type="term" value="C:extracellular space"/>
    <property type="evidence" value="ECO:0007669"/>
    <property type="project" value="UniProtKB-KW"/>
</dbReference>
<dbReference type="GO" id="GO:0005178">
    <property type="term" value="F:integrin binding"/>
    <property type="evidence" value="ECO:0007669"/>
    <property type="project" value="Ensembl"/>
</dbReference>
<keyword evidence="10 16" id="KW-0812">Transmembrane</keyword>
<dbReference type="GO" id="GO:0030183">
    <property type="term" value="P:B cell differentiation"/>
    <property type="evidence" value="ECO:0007669"/>
    <property type="project" value="Ensembl"/>
</dbReference>
<dbReference type="SUPFAM" id="SSF49842">
    <property type="entry name" value="TNF-like"/>
    <property type="match status" value="1"/>
</dbReference>
<dbReference type="AlphaFoldDB" id="A0A670KEV0"/>
<evidence type="ECO:0000256" key="7">
    <source>
        <dbReference type="ARBA" id="ARBA00022475"/>
    </source>
</evidence>
<name>A0A670KEV0_PODMU</name>
<dbReference type="Pfam" id="PF00229">
    <property type="entry name" value="TNF"/>
    <property type="match status" value="1"/>
</dbReference>
<evidence type="ECO:0000256" key="16">
    <source>
        <dbReference type="SAM" id="Phobius"/>
    </source>
</evidence>
<dbReference type="GO" id="GO:0005125">
    <property type="term" value="F:cytokine activity"/>
    <property type="evidence" value="ECO:0007669"/>
    <property type="project" value="UniProtKB-KW"/>
</dbReference>
<dbReference type="GO" id="GO:0007229">
    <property type="term" value="P:integrin-mediated signaling pathway"/>
    <property type="evidence" value="ECO:0007669"/>
    <property type="project" value="Ensembl"/>
</dbReference>
<dbReference type="GO" id="GO:0043066">
    <property type="term" value="P:negative regulation of apoptotic process"/>
    <property type="evidence" value="ECO:0007669"/>
    <property type="project" value="Ensembl"/>
</dbReference>
<dbReference type="PANTHER" id="PTHR11471:SF5">
    <property type="entry name" value="CD40 LIGAND"/>
    <property type="match status" value="1"/>
</dbReference>
<dbReference type="GeneTree" id="ENSGT01130000278318"/>
<reference evidence="18" key="1">
    <citation type="submission" date="2025-08" db="UniProtKB">
        <authorList>
            <consortium name="Ensembl"/>
        </authorList>
    </citation>
    <scope>IDENTIFICATION</scope>
</reference>
<comment type="subcellular location">
    <subcellularLocation>
        <location evidence="3">Cell membrane</location>
        <topology evidence="3">Single-pass type II membrane protein</topology>
    </subcellularLocation>
    <subcellularLocation>
        <location evidence="2">Cell surface</location>
    </subcellularLocation>
    <subcellularLocation>
        <location evidence="4">Secreted</location>
    </subcellularLocation>
</comment>
<dbReference type="GO" id="GO:0032733">
    <property type="term" value="P:positive regulation of interleukin-10 production"/>
    <property type="evidence" value="ECO:0007669"/>
    <property type="project" value="Ensembl"/>
</dbReference>
<dbReference type="GO" id="GO:0005164">
    <property type="term" value="F:tumor necrosis factor receptor binding"/>
    <property type="evidence" value="ECO:0007669"/>
    <property type="project" value="InterPro"/>
</dbReference>
<evidence type="ECO:0000256" key="14">
    <source>
        <dbReference type="ARBA" id="ARBA00023157"/>
    </source>
</evidence>
<evidence type="ECO:0000256" key="15">
    <source>
        <dbReference type="ARBA" id="ARBA00033257"/>
    </source>
</evidence>
<keyword evidence="11" id="KW-0735">Signal-anchor</keyword>
<dbReference type="CDD" id="cd00184">
    <property type="entry name" value="TNF"/>
    <property type="match status" value="1"/>
</dbReference>
<evidence type="ECO:0000256" key="5">
    <source>
        <dbReference type="ARBA" id="ARBA00008670"/>
    </source>
</evidence>
<dbReference type="GO" id="GO:0030168">
    <property type="term" value="P:platelet activation"/>
    <property type="evidence" value="ECO:0007669"/>
    <property type="project" value="Ensembl"/>
</dbReference>
<dbReference type="PRINTS" id="PR01702">
    <property type="entry name" value="CD40LIGAND"/>
</dbReference>